<feature type="transmembrane region" description="Helical" evidence="1">
    <location>
        <begin position="176"/>
        <end position="195"/>
    </location>
</feature>
<dbReference type="EMBL" id="BRYA01000026">
    <property type="protein sequence ID" value="GMI33034.1"/>
    <property type="molecule type" value="Genomic_DNA"/>
</dbReference>
<comment type="caution">
    <text evidence="2">The sequence shown here is derived from an EMBL/GenBank/DDBJ whole genome shotgun (WGS) entry which is preliminary data.</text>
</comment>
<keyword evidence="1" id="KW-0472">Membrane</keyword>
<evidence type="ECO:0000313" key="3">
    <source>
        <dbReference type="Proteomes" id="UP001165065"/>
    </source>
</evidence>
<keyword evidence="1" id="KW-0812">Transmembrane</keyword>
<gene>
    <name evidence="2" type="ORF">TrCOL_g2319</name>
</gene>
<dbReference type="OrthoDB" id="196766at2759"/>
<protein>
    <submittedName>
        <fullName evidence="2">Uncharacterized protein</fullName>
    </submittedName>
</protein>
<sequence length="255" mass="27984">MAGSTIKDSSHRLTKTLGWTIFVFGCTFAVLSPLINLQLVSMIANLSDASLNKFILSHLLHHPATILSSLYLSASAGKAIINAVDDEDEALVVCGNPIIPTFLLNMFIWLTFILSILFNFESAEIRNNITVDKVARMDVPLKVKIEIYTYSFLGLLSLVIFALTEDEEQSTDFDRPLYRLFTLIFIVVLMLLLFAETWDKVGRQAFVEGLGKTKVKALSGGAKGLGLPTKGEGEIIERKGSHAELLFTGAVGIIS</sequence>
<feature type="transmembrane region" description="Helical" evidence="1">
    <location>
        <begin position="98"/>
        <end position="120"/>
    </location>
</feature>
<keyword evidence="1" id="KW-1133">Transmembrane helix</keyword>
<accession>A0A9W7G5B2</accession>
<name>A0A9W7G5B2_9STRA</name>
<proteinExistence type="predicted"/>
<dbReference type="AlphaFoldDB" id="A0A9W7G5B2"/>
<keyword evidence="3" id="KW-1185">Reference proteome</keyword>
<reference evidence="3" key="1">
    <citation type="journal article" date="2023" name="Commun. Biol.">
        <title>Genome analysis of Parmales, the sister group of diatoms, reveals the evolutionary specialization of diatoms from phago-mixotrophs to photoautotrophs.</title>
        <authorList>
            <person name="Ban H."/>
            <person name="Sato S."/>
            <person name="Yoshikawa S."/>
            <person name="Yamada K."/>
            <person name="Nakamura Y."/>
            <person name="Ichinomiya M."/>
            <person name="Sato N."/>
            <person name="Blanc-Mathieu R."/>
            <person name="Endo H."/>
            <person name="Kuwata A."/>
            <person name="Ogata H."/>
        </authorList>
    </citation>
    <scope>NUCLEOTIDE SEQUENCE [LARGE SCALE GENOMIC DNA]</scope>
</reference>
<evidence type="ECO:0000256" key="1">
    <source>
        <dbReference type="SAM" id="Phobius"/>
    </source>
</evidence>
<feature type="transmembrane region" description="Helical" evidence="1">
    <location>
        <begin position="21"/>
        <end position="44"/>
    </location>
</feature>
<evidence type="ECO:0000313" key="2">
    <source>
        <dbReference type="EMBL" id="GMI33034.1"/>
    </source>
</evidence>
<dbReference type="Proteomes" id="UP001165065">
    <property type="component" value="Unassembled WGS sequence"/>
</dbReference>
<feature type="transmembrane region" description="Helical" evidence="1">
    <location>
        <begin position="147"/>
        <end position="164"/>
    </location>
</feature>
<dbReference type="PROSITE" id="PS51257">
    <property type="entry name" value="PROKAR_LIPOPROTEIN"/>
    <property type="match status" value="1"/>
</dbReference>
<organism evidence="2 3">
    <name type="scientific">Triparma columacea</name>
    <dbReference type="NCBI Taxonomy" id="722753"/>
    <lineage>
        <taxon>Eukaryota</taxon>
        <taxon>Sar</taxon>
        <taxon>Stramenopiles</taxon>
        <taxon>Ochrophyta</taxon>
        <taxon>Bolidophyceae</taxon>
        <taxon>Parmales</taxon>
        <taxon>Triparmaceae</taxon>
        <taxon>Triparma</taxon>
    </lineage>
</organism>